<organism evidence="9 10">
    <name type="scientific">Clostridium magnum DSM 2767</name>
    <dbReference type="NCBI Taxonomy" id="1121326"/>
    <lineage>
        <taxon>Bacteria</taxon>
        <taxon>Bacillati</taxon>
        <taxon>Bacillota</taxon>
        <taxon>Clostridia</taxon>
        <taxon>Eubacteriales</taxon>
        <taxon>Clostridiaceae</taxon>
        <taxon>Clostridium</taxon>
    </lineage>
</organism>
<comment type="similarity">
    <text evidence="2 8">Belongs to the 4-toluene sulfonate uptake permease (TSUP) (TC 2.A.102) family.</text>
</comment>
<evidence type="ECO:0000256" key="5">
    <source>
        <dbReference type="ARBA" id="ARBA00022692"/>
    </source>
</evidence>
<dbReference type="PANTHER" id="PTHR30269:SF23">
    <property type="entry name" value="MEMBRANE TRANSPORTER PROTEIN YDHB-RELATED"/>
    <property type="match status" value="1"/>
</dbReference>
<evidence type="ECO:0000256" key="1">
    <source>
        <dbReference type="ARBA" id="ARBA00004651"/>
    </source>
</evidence>
<evidence type="ECO:0000313" key="10">
    <source>
        <dbReference type="Proteomes" id="UP000076603"/>
    </source>
</evidence>
<feature type="transmembrane region" description="Helical" evidence="8">
    <location>
        <begin position="14"/>
        <end position="39"/>
    </location>
</feature>
<comment type="caution">
    <text evidence="9">The sequence shown here is derived from an EMBL/GenBank/DDBJ whole genome shotgun (WGS) entry which is preliminary data.</text>
</comment>
<protein>
    <recommendedName>
        <fullName evidence="8">Probable membrane transporter protein</fullName>
    </recommendedName>
</protein>
<reference evidence="9 10" key="1">
    <citation type="submission" date="2016-04" db="EMBL/GenBank/DDBJ databases">
        <title>Genome sequence of Clostridium magnum DSM 2767.</title>
        <authorList>
            <person name="Poehlein A."/>
            <person name="Uhlig R."/>
            <person name="Fischer R."/>
            <person name="Bahl H."/>
            <person name="Daniel R."/>
        </authorList>
    </citation>
    <scope>NUCLEOTIDE SEQUENCE [LARGE SCALE GENOMIC DNA]</scope>
    <source>
        <strain evidence="9 10">DSM 2767</strain>
    </source>
</reference>
<dbReference type="OrthoDB" id="9801058at2"/>
<keyword evidence="6 8" id="KW-1133">Transmembrane helix</keyword>
<feature type="transmembrane region" description="Helical" evidence="8">
    <location>
        <begin position="204"/>
        <end position="226"/>
    </location>
</feature>
<dbReference type="Proteomes" id="UP000076603">
    <property type="component" value="Unassembled WGS sequence"/>
</dbReference>
<keyword evidence="3" id="KW-0813">Transport</keyword>
<dbReference type="PANTHER" id="PTHR30269">
    <property type="entry name" value="TRANSMEMBRANE PROTEIN YFCA"/>
    <property type="match status" value="1"/>
</dbReference>
<feature type="transmembrane region" description="Helical" evidence="8">
    <location>
        <begin position="178"/>
        <end position="198"/>
    </location>
</feature>
<evidence type="ECO:0000256" key="6">
    <source>
        <dbReference type="ARBA" id="ARBA00022989"/>
    </source>
</evidence>
<evidence type="ECO:0000256" key="8">
    <source>
        <dbReference type="RuleBase" id="RU363041"/>
    </source>
</evidence>
<dbReference type="InterPro" id="IPR002781">
    <property type="entry name" value="TM_pro_TauE-like"/>
</dbReference>
<name>A0A161WPM9_9CLOT</name>
<evidence type="ECO:0000256" key="3">
    <source>
        <dbReference type="ARBA" id="ARBA00022448"/>
    </source>
</evidence>
<feature type="transmembrane region" description="Helical" evidence="8">
    <location>
        <begin position="107"/>
        <end position="124"/>
    </location>
</feature>
<dbReference type="InterPro" id="IPR052017">
    <property type="entry name" value="TSUP"/>
</dbReference>
<feature type="transmembrane region" description="Helical" evidence="8">
    <location>
        <begin position="51"/>
        <end position="70"/>
    </location>
</feature>
<keyword evidence="10" id="KW-1185">Reference proteome</keyword>
<feature type="transmembrane region" description="Helical" evidence="8">
    <location>
        <begin position="136"/>
        <end position="166"/>
    </location>
</feature>
<keyword evidence="5 8" id="KW-0812">Transmembrane</keyword>
<dbReference type="GO" id="GO:0005886">
    <property type="term" value="C:plasma membrane"/>
    <property type="evidence" value="ECO:0007669"/>
    <property type="project" value="UniProtKB-SubCell"/>
</dbReference>
<dbReference type="Pfam" id="PF01925">
    <property type="entry name" value="TauE"/>
    <property type="match status" value="1"/>
</dbReference>
<comment type="subcellular location">
    <subcellularLocation>
        <location evidence="1 8">Cell membrane</location>
        <topology evidence="1 8">Multi-pass membrane protein</topology>
    </subcellularLocation>
</comment>
<evidence type="ECO:0000256" key="7">
    <source>
        <dbReference type="ARBA" id="ARBA00023136"/>
    </source>
</evidence>
<evidence type="ECO:0000256" key="2">
    <source>
        <dbReference type="ARBA" id="ARBA00009142"/>
    </source>
</evidence>
<dbReference type="STRING" id="1121326.CLMAG_61730"/>
<proteinExistence type="inferred from homology"/>
<dbReference type="EMBL" id="LWAE01000017">
    <property type="protein sequence ID" value="KZL88518.1"/>
    <property type="molecule type" value="Genomic_DNA"/>
</dbReference>
<feature type="transmembrane region" description="Helical" evidence="8">
    <location>
        <begin position="82"/>
        <end position="100"/>
    </location>
</feature>
<keyword evidence="7 8" id="KW-0472">Membrane</keyword>
<evidence type="ECO:0000256" key="4">
    <source>
        <dbReference type="ARBA" id="ARBA00022475"/>
    </source>
</evidence>
<sequence length="251" mass="27707">MEILHIFNLSIEQWLWIMVAAFFIGFSKTGISAFSMPAIPIIATVFGGKESTGVILPILLVGDVFALYYYNRHAKLNNIKKLLPSALIGIILGVIVGNCISDKQFKAVIAISVLICLITLIYTEKKGDNLKVPKNTFFYSLTGITCGFTSMIGNAAGPIFSVYLLATGFKKNDFMGTTAWFFFLINLFKLPLQVLFWHNIPIKTIFLTFSMVPAIAIGAVLGVLIIKKLNEKLFRSIILAVTAIAAIRLFI</sequence>
<evidence type="ECO:0000313" key="9">
    <source>
        <dbReference type="EMBL" id="KZL88518.1"/>
    </source>
</evidence>
<dbReference type="AlphaFoldDB" id="A0A161WPM9"/>
<feature type="transmembrane region" description="Helical" evidence="8">
    <location>
        <begin position="233"/>
        <end position="250"/>
    </location>
</feature>
<dbReference type="RefSeq" id="WP_066630964.1">
    <property type="nucleotide sequence ID" value="NZ_FQXL01000014.1"/>
</dbReference>
<keyword evidence="4 8" id="KW-1003">Cell membrane</keyword>
<gene>
    <name evidence="9" type="ORF">CLMAG_61730</name>
</gene>
<accession>A0A161WPM9</accession>
<dbReference type="PATRIC" id="fig|1121326.3.peg.6239"/>